<dbReference type="InterPro" id="IPR009242">
    <property type="entry name" value="DUF896"/>
</dbReference>
<dbReference type="OrthoDB" id="390105at2"/>
<name>A0A011VZK9_RUMAL</name>
<organism evidence="3 4">
    <name type="scientific">Ruminococcus albus SY3</name>
    <dbReference type="NCBI Taxonomy" id="1341156"/>
    <lineage>
        <taxon>Bacteria</taxon>
        <taxon>Bacillati</taxon>
        <taxon>Bacillota</taxon>
        <taxon>Clostridia</taxon>
        <taxon>Eubacteriales</taxon>
        <taxon>Oscillospiraceae</taxon>
        <taxon>Ruminococcus</taxon>
    </lineage>
</organism>
<reference evidence="3 4" key="1">
    <citation type="submission" date="2013-06" db="EMBL/GenBank/DDBJ databases">
        <title>Rumen cellulosomics: divergent fiber-degrading strategies revealed by comparative genome-wide analysis of six Ruminococcal strains.</title>
        <authorList>
            <person name="Dassa B."/>
            <person name="Borovok I."/>
            <person name="Lamed R."/>
            <person name="Flint H."/>
            <person name="Yeoman C.J."/>
            <person name="White B."/>
            <person name="Bayer E.A."/>
        </authorList>
    </citation>
    <scope>NUCLEOTIDE SEQUENCE [LARGE SCALE GENOMIC DNA]</scope>
    <source>
        <strain evidence="3 4">SY3</strain>
    </source>
</reference>
<evidence type="ECO:0000256" key="1">
    <source>
        <dbReference type="ARBA" id="ARBA00022490"/>
    </source>
</evidence>
<keyword evidence="4" id="KW-1185">Reference proteome</keyword>
<keyword evidence="1 2" id="KW-0963">Cytoplasm</keyword>
<comment type="similarity">
    <text evidence="2">Belongs to the UPF0291 family.</text>
</comment>
<dbReference type="Pfam" id="PF05979">
    <property type="entry name" value="DUF896"/>
    <property type="match status" value="1"/>
</dbReference>
<evidence type="ECO:0000313" key="4">
    <source>
        <dbReference type="Proteomes" id="UP000021369"/>
    </source>
</evidence>
<dbReference type="PANTHER" id="PTHR37300">
    <property type="entry name" value="UPF0291 PROTEIN CBO2609/CLC_2481"/>
    <property type="match status" value="1"/>
</dbReference>
<dbReference type="Gene3D" id="1.10.287.540">
    <property type="entry name" value="Helix hairpin bin"/>
    <property type="match status" value="1"/>
</dbReference>
<accession>A0A011VZK9</accession>
<sequence>MEKKKLDRISELTAISRQRELTEEEKSEREALRMEYRRSVTANFTDTLEHTVIKEPDGSMVKVKDMKRGGEDK</sequence>
<gene>
    <name evidence="3" type="ORF">RASY3_03380</name>
</gene>
<dbReference type="GO" id="GO:0005737">
    <property type="term" value="C:cytoplasm"/>
    <property type="evidence" value="ECO:0007669"/>
    <property type="project" value="UniProtKB-SubCell"/>
</dbReference>
<evidence type="ECO:0000313" key="3">
    <source>
        <dbReference type="EMBL" id="EXM40766.1"/>
    </source>
</evidence>
<comment type="subcellular location">
    <subcellularLocation>
        <location evidence="2">Cytoplasm</location>
    </subcellularLocation>
</comment>
<dbReference type="AlphaFoldDB" id="A0A011VZK9"/>
<dbReference type="Proteomes" id="UP000021369">
    <property type="component" value="Unassembled WGS sequence"/>
</dbReference>
<dbReference type="EMBL" id="JEOB01000001">
    <property type="protein sequence ID" value="EXM40766.1"/>
    <property type="molecule type" value="Genomic_DNA"/>
</dbReference>
<evidence type="ECO:0000256" key="2">
    <source>
        <dbReference type="HAMAP-Rule" id="MF_01103"/>
    </source>
</evidence>
<dbReference type="HAMAP" id="MF_01103">
    <property type="entry name" value="UPF0291"/>
    <property type="match status" value="1"/>
</dbReference>
<dbReference type="SUPFAM" id="SSF158221">
    <property type="entry name" value="YnzC-like"/>
    <property type="match status" value="1"/>
</dbReference>
<dbReference type="PATRIC" id="fig|1341156.4.peg.400"/>
<proteinExistence type="inferred from homology"/>
<dbReference type="RefSeq" id="WP_037285053.1">
    <property type="nucleotide sequence ID" value="NZ_JEOB01000001.1"/>
</dbReference>
<protein>
    <recommendedName>
        <fullName evidence="2">UPF0291 protein RASY3_03380</fullName>
    </recommendedName>
</protein>
<comment type="caution">
    <text evidence="3">The sequence shown here is derived from an EMBL/GenBank/DDBJ whole genome shotgun (WGS) entry which is preliminary data.</text>
</comment>
<dbReference type="PANTHER" id="PTHR37300:SF1">
    <property type="entry name" value="UPF0291 PROTEIN YNZC"/>
    <property type="match status" value="1"/>
</dbReference>